<evidence type="ECO:0000313" key="3">
    <source>
        <dbReference type="EMBL" id="MDR6808737.1"/>
    </source>
</evidence>
<dbReference type="PROSITE" id="PS50215">
    <property type="entry name" value="ADAM_MEPRO"/>
    <property type="match status" value="1"/>
</dbReference>
<dbReference type="InterPro" id="IPR015943">
    <property type="entry name" value="WD40/YVTN_repeat-like_dom_sf"/>
</dbReference>
<dbReference type="SUPFAM" id="SSF50952">
    <property type="entry name" value="Soluble quinoprotein glucose dehydrogenase"/>
    <property type="match status" value="1"/>
</dbReference>
<keyword evidence="1" id="KW-0732">Signal</keyword>
<organism evidence="3 4">
    <name type="scientific">Dyadobacter fermentans</name>
    <dbReference type="NCBI Taxonomy" id="94254"/>
    <lineage>
        <taxon>Bacteria</taxon>
        <taxon>Pseudomonadati</taxon>
        <taxon>Bacteroidota</taxon>
        <taxon>Cytophagia</taxon>
        <taxon>Cytophagales</taxon>
        <taxon>Spirosomataceae</taxon>
        <taxon>Dyadobacter</taxon>
    </lineage>
</organism>
<feature type="chain" id="PRO_5045920349" description="Peptidase M12B domain-containing protein" evidence="1">
    <location>
        <begin position="25"/>
        <end position="1060"/>
    </location>
</feature>
<sequence>MKTRYTFKIFIFILLAELPYILTAQQAVPSCGTNDALTTAYLEKISKQIDLTRARTANTPMLEYRLGVDIDHKTYLDYGGDAMRIRRRIYEIFREASAIFEEEMNIKLTVYHIHIWDKPEPYTSTTPEDFFSNVLNYWNAERREVRDAVVGMSNRYGTFYGGYRMCTSNFPPPDQYFSVYLLCHELGHTLGSPHTHSCSWPGGPIDRCVEVENPSESCLDGFKEDANGTIMSYCLGEMTFHPLCRNLIRSYAEGTVNPSFNLAALTEKPAAAGLISQLSGESGGSAALPAFEWYPSAKASRYRVQIARDAGFQSIADDTLVTQPFFRSPGLNAGNYFVRYQPQNTTSSAEWSQSQPFSIGDPGINSAPPALLYAALNNAGDIVGSFRLLSGITGYQVETFDQWNAPQETFDRTPKGTAIETFNLKPGQDLTLRTKLRYRVSRNNQWSAWSEAMYMTAIPTSTPLRSNPILSTDPILAIRQWTPSPTAGPVSGSFEIATDPEFKNRVVSQLFTDPNAPNDGSFDKKLLFPSLAENTTYYLRSNIGLKTGFQSVWTTGQFKTGVKDTRFTYLGIPHPAMLNSRGSGSYTRTIKLFRSKEKLFVASALAGYYETTDLETWATFLPSTTNGQSPKRVTAIAAAPDGTTYTIDGLDGMVKKAGNAYTRLPIPPLSAVSSMEDLFTTETAGLFYMNSIIGITQFVNGDWISHHAALQSMPPICLAKDNKDRIWTITEGGATWYFENNQWVSHPRMPFWNALHGLAFDNDNIPYAYGNWGVMFFNKEKGDWEVIRPLFDKSIQKIIFDDRNRMWLVMYRWPKVSGDDFAQYGLLRYANGKVSAYTEGLNFLREPFEIEFFKGELVILTTGGELHTFDERRILSFEPQASYPAGSSITVKLSTNSAFEAENRISIQLNNPTTGTHLILSQTTANGHFVRFTLPDTLRAGEYTISLLTTAPEITSHESRPFRVAPKNSPIGTQPNAVTLLQNTPNPAAAQTEIAFYLPQAAEARVDLFNVRGQFIKQLGNAAFPGGWNFIQTDLTALQAGTYVYRLTTGNVVKSLKLIH</sequence>
<dbReference type="EMBL" id="JAVDTI010000007">
    <property type="protein sequence ID" value="MDR6808737.1"/>
    <property type="molecule type" value="Genomic_DNA"/>
</dbReference>
<dbReference type="Gene3D" id="3.40.390.10">
    <property type="entry name" value="Collagenase (Catalytic Domain)"/>
    <property type="match status" value="1"/>
</dbReference>
<dbReference type="Gene3D" id="2.60.40.10">
    <property type="entry name" value="Immunoglobulins"/>
    <property type="match status" value="1"/>
</dbReference>
<comment type="caution">
    <text evidence="3">The sequence shown here is derived from an EMBL/GenBank/DDBJ whole genome shotgun (WGS) entry which is preliminary data.</text>
</comment>
<evidence type="ECO:0000313" key="4">
    <source>
        <dbReference type="Proteomes" id="UP001264980"/>
    </source>
</evidence>
<dbReference type="InterPro" id="IPR011041">
    <property type="entry name" value="Quinoprot_gluc/sorb_DH_b-prop"/>
</dbReference>
<evidence type="ECO:0000259" key="2">
    <source>
        <dbReference type="PROSITE" id="PS50215"/>
    </source>
</evidence>
<reference evidence="3 4" key="1">
    <citation type="submission" date="2023-07" db="EMBL/GenBank/DDBJ databases">
        <title>Sorghum-associated microbial communities from plants grown in Nebraska, USA.</title>
        <authorList>
            <person name="Schachtman D."/>
        </authorList>
    </citation>
    <scope>NUCLEOTIDE SEQUENCE [LARGE SCALE GENOMIC DNA]</scope>
    <source>
        <strain evidence="3 4">BE57</strain>
    </source>
</reference>
<feature type="domain" description="Peptidase M12B" evidence="2">
    <location>
        <begin position="62"/>
        <end position="219"/>
    </location>
</feature>
<dbReference type="InterPro" id="IPR013783">
    <property type="entry name" value="Ig-like_fold"/>
</dbReference>
<dbReference type="Proteomes" id="UP001264980">
    <property type="component" value="Unassembled WGS sequence"/>
</dbReference>
<dbReference type="Pfam" id="PF13688">
    <property type="entry name" value="Reprolysin_5"/>
    <property type="match status" value="1"/>
</dbReference>
<gene>
    <name evidence="3" type="ORF">J2W84_005801</name>
</gene>
<dbReference type="NCBIfam" id="TIGR04183">
    <property type="entry name" value="Por_Secre_tail"/>
    <property type="match status" value="1"/>
</dbReference>
<dbReference type="InterPro" id="IPR026444">
    <property type="entry name" value="Secre_tail"/>
</dbReference>
<dbReference type="InterPro" id="IPR024079">
    <property type="entry name" value="MetalloPept_cat_dom_sf"/>
</dbReference>
<evidence type="ECO:0000256" key="1">
    <source>
        <dbReference type="SAM" id="SignalP"/>
    </source>
</evidence>
<dbReference type="InterPro" id="IPR001590">
    <property type="entry name" value="Peptidase_M12B"/>
</dbReference>
<protein>
    <recommendedName>
        <fullName evidence="2">Peptidase M12B domain-containing protein</fullName>
    </recommendedName>
</protein>
<dbReference type="SUPFAM" id="SSF55486">
    <property type="entry name" value="Metalloproteases ('zincins'), catalytic domain"/>
    <property type="match status" value="1"/>
</dbReference>
<dbReference type="Gene3D" id="2.130.10.10">
    <property type="entry name" value="YVTN repeat-like/Quinoprotein amine dehydrogenase"/>
    <property type="match status" value="1"/>
</dbReference>
<name>A0ABU1R5Q8_9BACT</name>
<dbReference type="RefSeq" id="WP_309991070.1">
    <property type="nucleotide sequence ID" value="NZ_JAVDTI010000007.1"/>
</dbReference>
<feature type="signal peptide" evidence="1">
    <location>
        <begin position="1"/>
        <end position="24"/>
    </location>
</feature>
<accession>A0ABU1R5Q8</accession>
<proteinExistence type="predicted"/>
<keyword evidence="4" id="KW-1185">Reference proteome</keyword>